<dbReference type="PRINTS" id="PR00455">
    <property type="entry name" value="HTHTETR"/>
</dbReference>
<evidence type="ECO:0000256" key="1">
    <source>
        <dbReference type="ARBA" id="ARBA00023125"/>
    </source>
</evidence>
<dbReference type="PROSITE" id="PS50977">
    <property type="entry name" value="HTH_TETR_2"/>
    <property type="match status" value="1"/>
</dbReference>
<sequence>MNLQAQAQEEVQNSIELDRNWPEGQKKIFLAAVEIFAQKGFSAATTGEIAKKAGVAEGLIFKYFKSKKELLLSLVLPILEDFIAPLSLKRLQAIFTQEFSTLEEFLTAIFEERVAFIVKNRHLFRIIFQEAFITFEIQAVLKQVFKEKLAPKLKECLKNFQERGMIAELPIDSVFRFIASNLAGYVLFTEILYRPEAEEDYRSGEEELKRTIEFIARGLRPQTKEEPALKPRTKKKSSTPAATKVKKKRSLSILIRNLYECFNR</sequence>
<dbReference type="SUPFAM" id="SSF46689">
    <property type="entry name" value="Homeodomain-like"/>
    <property type="match status" value="1"/>
</dbReference>
<evidence type="ECO:0000256" key="2">
    <source>
        <dbReference type="PROSITE-ProRule" id="PRU00335"/>
    </source>
</evidence>
<dbReference type="Proteomes" id="UP000012249">
    <property type="component" value="Unassembled WGS sequence"/>
</dbReference>
<evidence type="ECO:0000313" key="6">
    <source>
        <dbReference type="Proteomes" id="UP000012249"/>
    </source>
</evidence>
<keyword evidence="1 2" id="KW-0238">DNA-binding</keyword>
<dbReference type="InterPro" id="IPR009057">
    <property type="entry name" value="Homeodomain-like_sf"/>
</dbReference>
<reference evidence="5 6" key="1">
    <citation type="submission" date="2013-02" db="EMBL/GenBank/DDBJ databases">
        <authorList>
            <person name="Harkins D.M."/>
            <person name="Durkin A.S."/>
            <person name="Brinkac L.M."/>
            <person name="Haft D.H."/>
            <person name="Selengut J.D."/>
            <person name="Sanka R."/>
            <person name="DePew J."/>
            <person name="Purushe J."/>
            <person name="Haake D.A."/>
            <person name="Matsunaga J."/>
            <person name="Vinetz J.M."/>
            <person name="Sutton G.G."/>
            <person name="Nierman W.C."/>
            <person name="Fouts D.E."/>
        </authorList>
    </citation>
    <scope>NUCLEOTIDE SEQUENCE [LARGE SCALE GENOMIC DNA]</scope>
    <source>
        <strain evidence="5 6">Ecochallenge</strain>
    </source>
</reference>
<dbReference type="InterPro" id="IPR050624">
    <property type="entry name" value="HTH-type_Tx_Regulator"/>
</dbReference>
<organism evidence="5 6">
    <name type="scientific">Leptospira weilii str. Ecochallenge</name>
    <dbReference type="NCBI Taxonomy" id="1049986"/>
    <lineage>
        <taxon>Bacteria</taxon>
        <taxon>Pseudomonadati</taxon>
        <taxon>Spirochaetota</taxon>
        <taxon>Spirochaetia</taxon>
        <taxon>Leptospirales</taxon>
        <taxon>Leptospiraceae</taxon>
        <taxon>Leptospira</taxon>
    </lineage>
</organism>
<dbReference type="PROSITE" id="PS01081">
    <property type="entry name" value="HTH_TETR_1"/>
    <property type="match status" value="1"/>
</dbReference>
<accession>N1U562</accession>
<dbReference type="EMBL" id="AHMI02000189">
    <property type="protein sequence ID" value="EMY14172.1"/>
    <property type="molecule type" value="Genomic_DNA"/>
</dbReference>
<feature type="region of interest" description="Disordered" evidence="3">
    <location>
        <begin position="225"/>
        <end position="245"/>
    </location>
</feature>
<dbReference type="PANTHER" id="PTHR43479:SF11">
    <property type="entry name" value="ACREF_ENVCD OPERON REPRESSOR-RELATED"/>
    <property type="match status" value="1"/>
</dbReference>
<proteinExistence type="predicted"/>
<dbReference type="InterPro" id="IPR036271">
    <property type="entry name" value="Tet_transcr_reg_TetR-rel_C_sf"/>
</dbReference>
<comment type="caution">
    <text evidence="5">The sequence shown here is derived from an EMBL/GenBank/DDBJ whole genome shotgun (WGS) entry which is preliminary data.</text>
</comment>
<feature type="domain" description="HTH tetR-type" evidence="4">
    <location>
        <begin position="22"/>
        <end position="82"/>
    </location>
</feature>
<dbReference type="PANTHER" id="PTHR43479">
    <property type="entry name" value="ACREF/ENVCD OPERON REPRESSOR-RELATED"/>
    <property type="match status" value="1"/>
</dbReference>
<dbReference type="Pfam" id="PF00440">
    <property type="entry name" value="TetR_N"/>
    <property type="match status" value="1"/>
</dbReference>
<gene>
    <name evidence="5" type="ORF">LEP1GSC043_3959</name>
</gene>
<protein>
    <submittedName>
        <fullName evidence="5">Transcriptional regulator, TetR family</fullName>
    </submittedName>
</protein>
<dbReference type="Gene3D" id="1.10.357.10">
    <property type="entry name" value="Tetracycline Repressor, domain 2"/>
    <property type="match status" value="1"/>
</dbReference>
<dbReference type="InterPro" id="IPR001647">
    <property type="entry name" value="HTH_TetR"/>
</dbReference>
<dbReference type="InterPro" id="IPR023772">
    <property type="entry name" value="DNA-bd_HTH_TetR-type_CS"/>
</dbReference>
<dbReference type="AlphaFoldDB" id="N1U562"/>
<evidence type="ECO:0000259" key="4">
    <source>
        <dbReference type="PROSITE" id="PS50977"/>
    </source>
</evidence>
<name>N1U562_9LEPT</name>
<dbReference type="SUPFAM" id="SSF48498">
    <property type="entry name" value="Tetracyclin repressor-like, C-terminal domain"/>
    <property type="match status" value="1"/>
</dbReference>
<evidence type="ECO:0000256" key="3">
    <source>
        <dbReference type="SAM" id="MobiDB-lite"/>
    </source>
</evidence>
<feature type="DNA-binding region" description="H-T-H motif" evidence="2">
    <location>
        <begin position="45"/>
        <end position="64"/>
    </location>
</feature>
<dbReference type="GO" id="GO:0003677">
    <property type="term" value="F:DNA binding"/>
    <property type="evidence" value="ECO:0007669"/>
    <property type="project" value="UniProtKB-UniRule"/>
</dbReference>
<evidence type="ECO:0000313" key="5">
    <source>
        <dbReference type="EMBL" id="EMY14172.1"/>
    </source>
</evidence>